<keyword evidence="3" id="KW-1185">Reference proteome</keyword>
<proteinExistence type="predicted"/>
<dbReference type="AlphaFoldDB" id="A8AR68"/>
<gene>
    <name evidence="2" type="ordered locus">CKO_04937</name>
</gene>
<evidence type="ECO:0000313" key="2">
    <source>
        <dbReference type="EMBL" id="ABV15981.1"/>
    </source>
</evidence>
<dbReference type="KEGG" id="cko:CKO_04937"/>
<evidence type="ECO:0000313" key="3">
    <source>
        <dbReference type="Proteomes" id="UP000008148"/>
    </source>
</evidence>
<dbReference type="Proteomes" id="UP000008148">
    <property type="component" value="Chromosome"/>
</dbReference>
<organism evidence="2 3">
    <name type="scientific">Citrobacter koseri (strain ATCC BAA-895 / CDC 4225-83 / SGSC4696)</name>
    <dbReference type="NCBI Taxonomy" id="290338"/>
    <lineage>
        <taxon>Bacteria</taxon>
        <taxon>Pseudomonadati</taxon>
        <taxon>Pseudomonadota</taxon>
        <taxon>Gammaproteobacteria</taxon>
        <taxon>Enterobacterales</taxon>
        <taxon>Enterobacteriaceae</taxon>
        <taxon>Citrobacter</taxon>
    </lineage>
</organism>
<feature type="region of interest" description="Disordered" evidence="1">
    <location>
        <begin position="1"/>
        <end position="44"/>
    </location>
</feature>
<accession>A8AR68</accession>
<name>A8AR68_CITK8</name>
<reference evidence="2 3" key="1">
    <citation type="submission" date="2007-08" db="EMBL/GenBank/DDBJ databases">
        <authorList>
            <consortium name="The Citrobacter koseri Genome Sequencing Project"/>
            <person name="McClelland M."/>
            <person name="Sanderson E.K."/>
            <person name="Porwollik S."/>
            <person name="Spieth J."/>
            <person name="Clifton W.S."/>
            <person name="Latreille P."/>
            <person name="Courtney L."/>
            <person name="Wang C."/>
            <person name="Pepin K."/>
            <person name="Bhonagiri V."/>
            <person name="Nash W."/>
            <person name="Johnson M."/>
            <person name="Thiruvilangam P."/>
            <person name="Wilson R."/>
        </authorList>
    </citation>
    <scope>NUCLEOTIDE SEQUENCE [LARGE SCALE GENOMIC DNA]</scope>
    <source>
        <strain evidence="3">ATCC BAA-895 / CDC 4225-83 / SGSC4696</strain>
    </source>
</reference>
<sequence>MIPVSQQCVSQHPRTHVQRDIPSGIRRKKRKWPDGMQASARRSP</sequence>
<feature type="compositionally biased region" description="Polar residues" evidence="1">
    <location>
        <begin position="1"/>
        <end position="12"/>
    </location>
</feature>
<dbReference type="HOGENOM" id="CLU_3214177_0_0_6"/>
<evidence type="ECO:0000256" key="1">
    <source>
        <dbReference type="SAM" id="MobiDB-lite"/>
    </source>
</evidence>
<protein>
    <submittedName>
        <fullName evidence="2">Uncharacterized protein</fullName>
    </submittedName>
</protein>
<dbReference type="EMBL" id="CP000822">
    <property type="protein sequence ID" value="ABV15981.1"/>
    <property type="molecule type" value="Genomic_DNA"/>
</dbReference>